<sequence>MSAKLVAENHSALHAISEEVTPEEFADGTVKKLVSKMREALRTYNAEGFVGVAIAAPQIGVAKRVFLVEDQSKERDDSLPSLVAINPTLVKLSRTSTLLGEGCLSVPERYGAVKRHTKVTLRALDEKGEEYERGAAGLLAQIFQHECDHLDGTLFIDRAEKVWHKEDLDDVTLSEAK</sequence>
<reference evidence="3 4" key="1">
    <citation type="journal article" date="2016" name="Nat. Commun.">
        <title>Thousands of microbial genomes shed light on interconnected biogeochemical processes in an aquifer system.</title>
        <authorList>
            <person name="Anantharaman K."/>
            <person name="Brown C.T."/>
            <person name="Hug L.A."/>
            <person name="Sharon I."/>
            <person name="Castelle C.J."/>
            <person name="Probst A.J."/>
            <person name="Thomas B.C."/>
            <person name="Singh A."/>
            <person name="Wilkins M.J."/>
            <person name="Karaoz U."/>
            <person name="Brodie E.L."/>
            <person name="Williams K.H."/>
            <person name="Hubbard S.S."/>
            <person name="Banfield J.F."/>
        </authorList>
    </citation>
    <scope>NUCLEOTIDE SEQUENCE [LARGE SCALE GENOMIC DNA]</scope>
</reference>
<dbReference type="EC" id="3.5.1.88" evidence="2"/>
<evidence type="ECO:0000313" key="3">
    <source>
        <dbReference type="EMBL" id="OGG41950.1"/>
    </source>
</evidence>
<comment type="catalytic activity">
    <reaction evidence="2">
        <text>N-terminal N-formyl-L-methionyl-[peptide] + H2O = N-terminal L-methionyl-[peptide] + formate</text>
        <dbReference type="Rhea" id="RHEA:24420"/>
        <dbReference type="Rhea" id="RHEA-COMP:10639"/>
        <dbReference type="Rhea" id="RHEA-COMP:10640"/>
        <dbReference type="ChEBI" id="CHEBI:15377"/>
        <dbReference type="ChEBI" id="CHEBI:15740"/>
        <dbReference type="ChEBI" id="CHEBI:49298"/>
        <dbReference type="ChEBI" id="CHEBI:64731"/>
        <dbReference type="EC" id="3.5.1.88"/>
    </reaction>
</comment>
<protein>
    <recommendedName>
        <fullName evidence="2">Peptide deformylase</fullName>
        <shortName evidence="2">PDF</shortName>
        <ecNumber evidence="2">3.5.1.88</ecNumber>
    </recommendedName>
    <alternativeName>
        <fullName evidence="2">Polypeptide deformylase</fullName>
    </alternativeName>
</protein>
<comment type="cofactor">
    <cofactor evidence="2">
        <name>Fe(2+)</name>
        <dbReference type="ChEBI" id="CHEBI:29033"/>
    </cofactor>
    <text evidence="2">Binds 1 Fe(2+) ion.</text>
</comment>
<dbReference type="STRING" id="1798475.A2837_01950"/>
<comment type="function">
    <text evidence="2">Removes the formyl group from the N-terminal Met of newly synthesized proteins. Requires at least a dipeptide for an efficient rate of reaction. N-terminal L-methionine is a prerequisite for activity but the enzyme has broad specificity at other positions.</text>
</comment>
<evidence type="ECO:0000256" key="1">
    <source>
        <dbReference type="ARBA" id="ARBA00010759"/>
    </source>
</evidence>
<feature type="binding site" evidence="2">
    <location>
        <position position="103"/>
    </location>
    <ligand>
        <name>Fe cation</name>
        <dbReference type="ChEBI" id="CHEBI:24875"/>
    </ligand>
</feature>
<keyword evidence="2" id="KW-0408">Iron</keyword>
<dbReference type="EMBL" id="MFKO01000002">
    <property type="protein sequence ID" value="OGG41950.1"/>
    <property type="molecule type" value="Genomic_DNA"/>
</dbReference>
<name>A0A1F6BYF9_9BACT</name>
<dbReference type="NCBIfam" id="NF001159">
    <property type="entry name" value="PRK00150.1-3"/>
    <property type="match status" value="1"/>
</dbReference>
<dbReference type="PRINTS" id="PR01576">
    <property type="entry name" value="PDEFORMYLASE"/>
</dbReference>
<comment type="similarity">
    <text evidence="1 2">Belongs to the polypeptide deformylase family.</text>
</comment>
<dbReference type="Gene3D" id="3.90.45.10">
    <property type="entry name" value="Peptide deformylase"/>
    <property type="match status" value="1"/>
</dbReference>
<dbReference type="NCBIfam" id="TIGR00079">
    <property type="entry name" value="pept_deformyl"/>
    <property type="match status" value="1"/>
</dbReference>
<feature type="active site" evidence="2">
    <location>
        <position position="146"/>
    </location>
</feature>
<evidence type="ECO:0000256" key="2">
    <source>
        <dbReference type="HAMAP-Rule" id="MF_00163"/>
    </source>
</evidence>
<keyword evidence="2" id="KW-0648">Protein biosynthesis</keyword>
<dbReference type="Pfam" id="PF01327">
    <property type="entry name" value="Pep_deformylase"/>
    <property type="match status" value="1"/>
</dbReference>
<proteinExistence type="inferred from homology"/>
<dbReference type="HAMAP" id="MF_00163">
    <property type="entry name" value="Pep_deformylase"/>
    <property type="match status" value="1"/>
</dbReference>
<dbReference type="InterPro" id="IPR036821">
    <property type="entry name" value="Peptide_deformylase_sf"/>
</dbReference>
<dbReference type="GO" id="GO:0042586">
    <property type="term" value="F:peptide deformylase activity"/>
    <property type="evidence" value="ECO:0007669"/>
    <property type="project" value="UniProtKB-UniRule"/>
</dbReference>
<dbReference type="GO" id="GO:0006412">
    <property type="term" value="P:translation"/>
    <property type="evidence" value="ECO:0007669"/>
    <property type="project" value="UniProtKB-UniRule"/>
</dbReference>
<dbReference type="CDD" id="cd00487">
    <property type="entry name" value="Pep_deformylase"/>
    <property type="match status" value="1"/>
</dbReference>
<dbReference type="SUPFAM" id="SSF56420">
    <property type="entry name" value="Peptide deformylase"/>
    <property type="match status" value="1"/>
</dbReference>
<dbReference type="Proteomes" id="UP000176322">
    <property type="component" value="Unassembled WGS sequence"/>
</dbReference>
<keyword evidence="2" id="KW-0479">Metal-binding</keyword>
<comment type="caution">
    <text evidence="3">The sequence shown here is derived from an EMBL/GenBank/DDBJ whole genome shotgun (WGS) entry which is preliminary data.</text>
</comment>
<dbReference type="AlphaFoldDB" id="A0A1F6BYF9"/>
<feature type="binding site" evidence="2">
    <location>
        <position position="145"/>
    </location>
    <ligand>
        <name>Fe cation</name>
        <dbReference type="ChEBI" id="CHEBI:24875"/>
    </ligand>
</feature>
<dbReference type="PIRSF" id="PIRSF004749">
    <property type="entry name" value="Pep_def"/>
    <property type="match status" value="1"/>
</dbReference>
<dbReference type="PANTHER" id="PTHR10458:SF22">
    <property type="entry name" value="PEPTIDE DEFORMYLASE"/>
    <property type="match status" value="1"/>
</dbReference>
<dbReference type="InterPro" id="IPR023635">
    <property type="entry name" value="Peptide_deformylase"/>
</dbReference>
<dbReference type="GO" id="GO:0046872">
    <property type="term" value="F:metal ion binding"/>
    <property type="evidence" value="ECO:0007669"/>
    <property type="project" value="UniProtKB-KW"/>
</dbReference>
<evidence type="ECO:0000313" key="4">
    <source>
        <dbReference type="Proteomes" id="UP000176322"/>
    </source>
</evidence>
<keyword evidence="2" id="KW-0378">Hydrolase</keyword>
<feature type="binding site" evidence="2">
    <location>
        <position position="149"/>
    </location>
    <ligand>
        <name>Fe cation</name>
        <dbReference type="ChEBI" id="CHEBI:24875"/>
    </ligand>
</feature>
<organism evidence="3 4">
    <name type="scientific">Candidatus Kaiserbacteria bacterium RIFCSPHIGHO2_01_FULL_46_22</name>
    <dbReference type="NCBI Taxonomy" id="1798475"/>
    <lineage>
        <taxon>Bacteria</taxon>
        <taxon>Candidatus Kaiseribacteriota</taxon>
    </lineage>
</organism>
<gene>
    <name evidence="2" type="primary">def</name>
    <name evidence="3" type="ORF">A2837_01950</name>
</gene>
<accession>A0A1F6BYF9</accession>
<dbReference type="PANTHER" id="PTHR10458">
    <property type="entry name" value="PEPTIDE DEFORMYLASE"/>
    <property type="match status" value="1"/>
</dbReference>